<keyword evidence="3" id="KW-0472">Membrane</keyword>
<evidence type="ECO:0000256" key="3">
    <source>
        <dbReference type="SAM" id="Phobius"/>
    </source>
</evidence>
<dbReference type="OrthoDB" id="6288648at2759"/>
<reference evidence="4" key="1">
    <citation type="submission" date="2021-01" db="UniProtKB">
        <authorList>
            <consortium name="EnsemblMetazoa"/>
        </authorList>
    </citation>
    <scope>IDENTIFICATION</scope>
    <source>
        <strain evidence="4">DH4</strain>
    </source>
</reference>
<dbReference type="PANTHER" id="PTHR22909">
    <property type="entry name" value="GOLGI INTEGRAL MEMBRANE PROTEIN 4"/>
    <property type="match status" value="1"/>
</dbReference>
<feature type="compositionally biased region" description="Polar residues" evidence="2">
    <location>
        <begin position="335"/>
        <end position="352"/>
    </location>
</feature>
<feature type="coiled-coil region" evidence="1">
    <location>
        <begin position="66"/>
        <end position="224"/>
    </location>
</feature>
<accession>A0A8B6Z3C8</accession>
<keyword evidence="1" id="KW-0175">Coiled coil</keyword>
<evidence type="ECO:0000313" key="6">
    <source>
        <dbReference type="RefSeq" id="XP_006566888.1"/>
    </source>
</evidence>
<evidence type="ECO:0000313" key="4">
    <source>
        <dbReference type="EnsemblMetazoa" id="XP_006566888"/>
    </source>
</evidence>
<keyword evidence="5" id="KW-1185">Reference proteome</keyword>
<name>A0A7M7GWU0_APIME</name>
<feature type="compositionally biased region" description="Polar residues" evidence="2">
    <location>
        <begin position="224"/>
        <end position="243"/>
    </location>
</feature>
<accession>A0A7M7GWU0</accession>
<feature type="region of interest" description="Disordered" evidence="2">
    <location>
        <begin position="224"/>
        <end position="272"/>
    </location>
</feature>
<feature type="compositionally biased region" description="Basic and acidic residues" evidence="2">
    <location>
        <begin position="354"/>
        <end position="368"/>
    </location>
</feature>
<feature type="compositionally biased region" description="Basic and acidic residues" evidence="2">
    <location>
        <begin position="306"/>
        <end position="326"/>
    </location>
</feature>
<dbReference type="InterPro" id="IPR042336">
    <property type="entry name" value="GOLIM4"/>
</dbReference>
<gene>
    <name evidence="6" type="primary">LOC100578253</name>
</gene>
<organism evidence="4">
    <name type="scientific">Apis mellifera</name>
    <name type="common">Honeybee</name>
    <dbReference type="NCBI Taxonomy" id="7460"/>
    <lineage>
        <taxon>Eukaryota</taxon>
        <taxon>Metazoa</taxon>
        <taxon>Ecdysozoa</taxon>
        <taxon>Arthropoda</taxon>
        <taxon>Hexapoda</taxon>
        <taxon>Insecta</taxon>
        <taxon>Pterygota</taxon>
        <taxon>Neoptera</taxon>
        <taxon>Endopterygota</taxon>
        <taxon>Hymenoptera</taxon>
        <taxon>Apocrita</taxon>
        <taxon>Aculeata</taxon>
        <taxon>Apoidea</taxon>
        <taxon>Anthophila</taxon>
        <taxon>Apidae</taxon>
        <taxon>Apis</taxon>
    </lineage>
</organism>
<evidence type="ECO:0000256" key="2">
    <source>
        <dbReference type="SAM" id="MobiDB-lite"/>
    </source>
</evidence>
<dbReference type="Proteomes" id="UP000005203">
    <property type="component" value="Linkage group LG8"/>
</dbReference>
<evidence type="ECO:0000256" key="1">
    <source>
        <dbReference type="SAM" id="Coils"/>
    </source>
</evidence>
<dbReference type="AlphaFoldDB" id="A0A7M7GWU0"/>
<dbReference type="RefSeq" id="XP_006566888.1">
    <property type="nucleotide sequence ID" value="XM_006566825.3"/>
</dbReference>
<keyword evidence="3" id="KW-1133">Transmembrane helix</keyword>
<evidence type="ECO:0000313" key="5">
    <source>
        <dbReference type="Proteomes" id="UP000005203"/>
    </source>
</evidence>
<feature type="region of interest" description="Disordered" evidence="2">
    <location>
        <begin position="289"/>
        <end position="378"/>
    </location>
</feature>
<reference evidence="6" key="2">
    <citation type="submission" date="2025-04" db="UniProtKB">
        <authorList>
            <consortium name="RefSeq"/>
        </authorList>
    </citation>
    <scope>IDENTIFICATION</scope>
    <source>
        <strain evidence="6">DH4</strain>
        <tissue evidence="6">Whole body</tissue>
    </source>
</reference>
<sequence>MNGTRLGRGRGGRLAVYVGCGMVVILLVFLYRAATSEMARLQELNVQCSHQQEALAAQLQVIFEYKVRLEKSLAEEKSSNAAVKQELQQRASREKSLRDKDSIEAMQRFNSLQQTYKLLQTEHQDLKEECKKRDQQALEDTSKLETTLRELRSRIRQAREDKEKALEHLKTKFLELDTQKNELEQKYNDMLKNNEDTDSTIEHLRKEVIQLKRELDEAKKLSRKVTSLGSSVSNPQPIASQARSGEEENAEKSVDRSQKQQMNGNIVPVGPNEMKEAEVLPLPYDLQEKRQGKENNQPVIDDNQIESDKMIERDEDRNENRNEEQLRQVIPPPNQNNEKFSGKKSSSNSPANEVSHEINKNLDDKKITTDASESRVSWLKKNEHSDLNNEVMDRIIGRQTSEKVEEKLEKVQNNVDGILNQILRMI</sequence>
<keyword evidence="3" id="KW-0812">Transmembrane</keyword>
<dbReference type="GeneID" id="100578253"/>
<feature type="transmembrane region" description="Helical" evidence="3">
    <location>
        <begin position="12"/>
        <end position="31"/>
    </location>
</feature>
<dbReference type="GO" id="GO:0000139">
    <property type="term" value="C:Golgi membrane"/>
    <property type="evidence" value="ECO:0007669"/>
    <property type="project" value="InterPro"/>
</dbReference>
<proteinExistence type="predicted"/>
<protein>
    <submittedName>
        <fullName evidence="6">Golgi integral membrane protein 4 isoform X4</fullName>
    </submittedName>
</protein>
<dbReference type="PANTHER" id="PTHR22909:SF24">
    <property type="entry name" value="GOLGI INTEGRAL MEMBRANE PROTEIN 4-RELATED"/>
    <property type="match status" value="1"/>
</dbReference>
<feature type="compositionally biased region" description="Basic and acidic residues" evidence="2">
    <location>
        <begin position="244"/>
        <end position="258"/>
    </location>
</feature>
<dbReference type="EnsemblMetazoa" id="XM_006566825">
    <property type="protein sequence ID" value="XP_006566888"/>
    <property type="gene ID" value="LOC100578253"/>
</dbReference>